<dbReference type="Proteomes" id="UP001149074">
    <property type="component" value="Unassembled WGS sequence"/>
</dbReference>
<protein>
    <submittedName>
        <fullName evidence="2">Uncharacterized protein</fullName>
    </submittedName>
</protein>
<comment type="similarity">
    <text evidence="1">Belongs to the proline racemase family.</text>
</comment>
<evidence type="ECO:0000313" key="3">
    <source>
        <dbReference type="Proteomes" id="UP001149074"/>
    </source>
</evidence>
<dbReference type="AlphaFoldDB" id="A0A9W9FPH8"/>
<dbReference type="Pfam" id="PF05544">
    <property type="entry name" value="Pro_racemase"/>
    <property type="match status" value="1"/>
</dbReference>
<dbReference type="EMBL" id="JAPQKI010000004">
    <property type="protein sequence ID" value="KAJ5104003.1"/>
    <property type="molecule type" value="Genomic_DNA"/>
</dbReference>
<accession>A0A9W9FPH8</accession>
<proteinExistence type="inferred from homology"/>
<sequence length="61" mass="6835">MRSQRNISLVCSHCEGKAGDVIVGGVLDLPAKAMHAKLVCYMNEQDDLRKLLLREPRGRLE</sequence>
<dbReference type="InterPro" id="IPR008794">
    <property type="entry name" value="Pro_racemase_fam"/>
</dbReference>
<organism evidence="2 3">
    <name type="scientific">Penicillium argentinense</name>
    <dbReference type="NCBI Taxonomy" id="1131581"/>
    <lineage>
        <taxon>Eukaryota</taxon>
        <taxon>Fungi</taxon>
        <taxon>Dikarya</taxon>
        <taxon>Ascomycota</taxon>
        <taxon>Pezizomycotina</taxon>
        <taxon>Eurotiomycetes</taxon>
        <taxon>Eurotiomycetidae</taxon>
        <taxon>Eurotiales</taxon>
        <taxon>Aspergillaceae</taxon>
        <taxon>Penicillium</taxon>
    </lineage>
</organism>
<reference evidence="2" key="1">
    <citation type="submission" date="2022-11" db="EMBL/GenBank/DDBJ databases">
        <authorList>
            <person name="Petersen C."/>
        </authorList>
    </citation>
    <scope>NUCLEOTIDE SEQUENCE</scope>
    <source>
        <strain evidence="2">IBT 30761</strain>
    </source>
</reference>
<name>A0A9W9FPH8_9EURO</name>
<reference evidence="2" key="2">
    <citation type="journal article" date="2023" name="IMA Fungus">
        <title>Comparative genomic study of the Penicillium genus elucidates a diverse pangenome and 15 lateral gene transfer events.</title>
        <authorList>
            <person name="Petersen C."/>
            <person name="Sorensen T."/>
            <person name="Nielsen M.R."/>
            <person name="Sondergaard T.E."/>
            <person name="Sorensen J.L."/>
            <person name="Fitzpatrick D.A."/>
            <person name="Frisvad J.C."/>
            <person name="Nielsen K.L."/>
        </authorList>
    </citation>
    <scope>NUCLEOTIDE SEQUENCE</scope>
    <source>
        <strain evidence="2">IBT 30761</strain>
    </source>
</reference>
<gene>
    <name evidence="2" type="ORF">N7532_004532</name>
</gene>
<evidence type="ECO:0000313" key="2">
    <source>
        <dbReference type="EMBL" id="KAJ5104003.1"/>
    </source>
</evidence>
<keyword evidence="3" id="KW-1185">Reference proteome</keyword>
<dbReference type="Gene3D" id="3.10.310.10">
    <property type="entry name" value="Diaminopimelate Epimerase, Chain A, domain 1"/>
    <property type="match status" value="1"/>
</dbReference>
<dbReference type="GeneID" id="81356005"/>
<dbReference type="SUPFAM" id="SSF54506">
    <property type="entry name" value="Diaminopimelate epimerase-like"/>
    <property type="match status" value="1"/>
</dbReference>
<dbReference type="RefSeq" id="XP_056477383.1">
    <property type="nucleotide sequence ID" value="XM_056617026.1"/>
</dbReference>
<comment type="caution">
    <text evidence="2">The sequence shown here is derived from an EMBL/GenBank/DDBJ whole genome shotgun (WGS) entry which is preliminary data.</text>
</comment>
<evidence type="ECO:0000256" key="1">
    <source>
        <dbReference type="ARBA" id="ARBA00007529"/>
    </source>
</evidence>